<gene>
    <name evidence="2" type="ORF">SAMN05443575_2410</name>
</gene>
<organism evidence="2 3">
    <name type="scientific">Jatrophihabitans endophyticus</name>
    <dbReference type="NCBI Taxonomy" id="1206085"/>
    <lineage>
        <taxon>Bacteria</taxon>
        <taxon>Bacillati</taxon>
        <taxon>Actinomycetota</taxon>
        <taxon>Actinomycetes</taxon>
        <taxon>Jatrophihabitantales</taxon>
        <taxon>Jatrophihabitantaceae</taxon>
        <taxon>Jatrophihabitans</taxon>
    </lineage>
</organism>
<evidence type="ECO:0000313" key="2">
    <source>
        <dbReference type="EMBL" id="SHG62597.1"/>
    </source>
</evidence>
<protein>
    <submittedName>
        <fullName evidence="2">Methyltransferase domain-containing protein</fullName>
    </submittedName>
</protein>
<accession>A0A1M5LC62</accession>
<dbReference type="InterPro" id="IPR013216">
    <property type="entry name" value="Methyltransf_11"/>
</dbReference>
<keyword evidence="2" id="KW-0808">Transferase</keyword>
<evidence type="ECO:0000259" key="1">
    <source>
        <dbReference type="Pfam" id="PF08241"/>
    </source>
</evidence>
<dbReference type="Proteomes" id="UP000186132">
    <property type="component" value="Unassembled WGS sequence"/>
</dbReference>
<proteinExistence type="predicted"/>
<sequence length="224" mass="25819">MHTSAMNHMRLSVEQYLKRDRHYDVLDFGSQAAGNGRTHREVLVDHDVTYTGVDVVAGENVDIVMAKPYRIPARARSFDVVITGSAFEHIPFMWASFLEIARVLRPGGLVFLTAPSRGHIHFDMDCWRFYPDSMRALAAFARMQLLEAHTDMPPKHPRGGVDYARVDYERNYWGDTVGVFRKPQEYSMLVAPVREVIVWWANRVNGIEHVPRKYGTKKRFRVAL</sequence>
<reference evidence="2 3" key="1">
    <citation type="submission" date="2016-11" db="EMBL/GenBank/DDBJ databases">
        <authorList>
            <person name="Jaros S."/>
            <person name="Januszkiewicz K."/>
            <person name="Wedrychowicz H."/>
        </authorList>
    </citation>
    <scope>NUCLEOTIDE SEQUENCE [LARGE SCALE GENOMIC DNA]</scope>
    <source>
        <strain evidence="2 3">DSM 45627</strain>
    </source>
</reference>
<name>A0A1M5LC62_9ACTN</name>
<evidence type="ECO:0000313" key="3">
    <source>
        <dbReference type="Proteomes" id="UP000186132"/>
    </source>
</evidence>
<dbReference type="InterPro" id="IPR029063">
    <property type="entry name" value="SAM-dependent_MTases_sf"/>
</dbReference>
<dbReference type="SUPFAM" id="SSF53335">
    <property type="entry name" value="S-adenosyl-L-methionine-dependent methyltransferases"/>
    <property type="match status" value="1"/>
</dbReference>
<keyword evidence="2" id="KW-0489">Methyltransferase</keyword>
<dbReference type="EMBL" id="FQVU01000003">
    <property type="protein sequence ID" value="SHG62597.1"/>
    <property type="molecule type" value="Genomic_DNA"/>
</dbReference>
<dbReference type="Pfam" id="PF08241">
    <property type="entry name" value="Methyltransf_11"/>
    <property type="match status" value="1"/>
</dbReference>
<feature type="domain" description="Methyltransferase type 11" evidence="1">
    <location>
        <begin position="34"/>
        <end position="111"/>
    </location>
</feature>
<dbReference type="GO" id="GO:0032259">
    <property type="term" value="P:methylation"/>
    <property type="evidence" value="ECO:0007669"/>
    <property type="project" value="UniProtKB-KW"/>
</dbReference>
<dbReference type="Gene3D" id="3.40.50.150">
    <property type="entry name" value="Vaccinia Virus protein VP39"/>
    <property type="match status" value="1"/>
</dbReference>
<dbReference type="STRING" id="1206085.SAMN05443575_2410"/>
<keyword evidence="3" id="KW-1185">Reference proteome</keyword>
<dbReference type="CDD" id="cd02440">
    <property type="entry name" value="AdoMet_MTases"/>
    <property type="match status" value="1"/>
</dbReference>
<dbReference type="GO" id="GO:0008757">
    <property type="term" value="F:S-adenosylmethionine-dependent methyltransferase activity"/>
    <property type="evidence" value="ECO:0007669"/>
    <property type="project" value="InterPro"/>
</dbReference>
<dbReference type="OrthoDB" id="9810247at2"/>
<dbReference type="AlphaFoldDB" id="A0A1M5LC62"/>